<gene>
    <name evidence="2" type="ORF">PRK78_006864</name>
</gene>
<dbReference type="Proteomes" id="UP001219355">
    <property type="component" value="Chromosome 5"/>
</dbReference>
<accession>A0AAF0DM88</accession>
<keyword evidence="3" id="KW-1185">Reference proteome</keyword>
<dbReference type="AlphaFoldDB" id="A0AAF0DM88"/>
<protein>
    <submittedName>
        <fullName evidence="2">Uncharacterized protein</fullName>
    </submittedName>
</protein>
<sequence>MLRNHSSHFLAYHTETGKDRIRELIIELMEGHTDVVSKEVKAREARAAVTAGLNNQKTLKQLSALGEFAQANRPKAMARHAEHAANSEKREKVQGRKSDHGATGGGGGR</sequence>
<organism evidence="2 3">
    <name type="scientific">Emydomyces testavorans</name>
    <dbReference type="NCBI Taxonomy" id="2070801"/>
    <lineage>
        <taxon>Eukaryota</taxon>
        <taxon>Fungi</taxon>
        <taxon>Dikarya</taxon>
        <taxon>Ascomycota</taxon>
        <taxon>Pezizomycotina</taxon>
        <taxon>Eurotiomycetes</taxon>
        <taxon>Eurotiomycetidae</taxon>
        <taxon>Onygenales</taxon>
        <taxon>Nannizziopsiaceae</taxon>
        <taxon>Emydomyces</taxon>
    </lineage>
</organism>
<name>A0AAF0DM88_9EURO</name>
<proteinExistence type="predicted"/>
<dbReference type="EMBL" id="CP120631">
    <property type="protein sequence ID" value="WEW61374.1"/>
    <property type="molecule type" value="Genomic_DNA"/>
</dbReference>
<feature type="region of interest" description="Disordered" evidence="1">
    <location>
        <begin position="75"/>
        <end position="109"/>
    </location>
</feature>
<evidence type="ECO:0000313" key="2">
    <source>
        <dbReference type="EMBL" id="WEW61374.1"/>
    </source>
</evidence>
<evidence type="ECO:0000313" key="3">
    <source>
        <dbReference type="Proteomes" id="UP001219355"/>
    </source>
</evidence>
<feature type="compositionally biased region" description="Basic and acidic residues" evidence="1">
    <location>
        <begin position="79"/>
        <end position="100"/>
    </location>
</feature>
<evidence type="ECO:0000256" key="1">
    <source>
        <dbReference type="SAM" id="MobiDB-lite"/>
    </source>
</evidence>
<reference evidence="2" key="1">
    <citation type="submission" date="2023-03" db="EMBL/GenBank/DDBJ databases">
        <title>Emydomyces testavorans Genome Sequence.</title>
        <authorList>
            <person name="Hoyer L."/>
        </authorList>
    </citation>
    <scope>NUCLEOTIDE SEQUENCE</scope>
    <source>
        <strain evidence="2">16-2883</strain>
    </source>
</reference>